<evidence type="ECO:0000313" key="2">
    <source>
        <dbReference type="Proteomes" id="UP000681526"/>
    </source>
</evidence>
<gene>
    <name evidence="1" type="primary">txxe 808</name>
    <name evidence="1" type="ORF">TXXE_08635</name>
</gene>
<accession>A0ABM8V3Q6</accession>
<evidence type="ECO:0000313" key="1">
    <source>
        <dbReference type="EMBL" id="CAG5085353.1"/>
    </source>
</evidence>
<keyword evidence="2" id="KW-1185">Reference proteome</keyword>
<proteinExistence type="predicted"/>
<dbReference type="RefSeq" id="WP_213484280.1">
    <property type="nucleotide sequence ID" value="NZ_CAJRAY010000039.1"/>
</dbReference>
<comment type="caution">
    <text evidence="1">The sequence shown here is derived from an EMBL/GenBank/DDBJ whole genome shotgun (WGS) entry which is preliminary data.</text>
</comment>
<name>A0ABM8V3Q6_THEXY</name>
<reference evidence="1 2" key="1">
    <citation type="submission" date="2021-04" db="EMBL/GenBank/DDBJ databases">
        <authorList>
            <person name="Rakotoarivonina H."/>
        </authorList>
    </citation>
    <scope>NUCLEOTIDE SEQUENCE [LARGE SCALE GENOMIC DNA]</scope>
    <source>
        <strain evidence="1 2">XE</strain>
    </source>
</reference>
<dbReference type="EMBL" id="CAJRAY010000039">
    <property type="protein sequence ID" value="CAG5085353.1"/>
    <property type="molecule type" value="Genomic_DNA"/>
</dbReference>
<organism evidence="1 2">
    <name type="scientific">Thermobacillus xylanilyticus</name>
    <dbReference type="NCBI Taxonomy" id="76633"/>
    <lineage>
        <taxon>Bacteria</taxon>
        <taxon>Bacillati</taxon>
        <taxon>Bacillota</taxon>
        <taxon>Bacilli</taxon>
        <taxon>Bacillales</taxon>
        <taxon>Paenibacillaceae</taxon>
        <taxon>Thermobacillus</taxon>
    </lineage>
</organism>
<sequence length="50" mass="5394">MGHPTIYPTGTTVYLPEKAWSGYTIYQAGFSTGGKERAVRMSCFGMETGG</sequence>
<dbReference type="Proteomes" id="UP000681526">
    <property type="component" value="Unassembled WGS sequence"/>
</dbReference>
<protein>
    <submittedName>
        <fullName evidence="1">Uncharacterized protein</fullName>
    </submittedName>
</protein>